<organism evidence="1 2">
    <name type="scientific">Plasmodium falciparum NF135/5.C10</name>
    <dbReference type="NCBI Taxonomy" id="1036726"/>
    <lineage>
        <taxon>Eukaryota</taxon>
        <taxon>Sar</taxon>
        <taxon>Alveolata</taxon>
        <taxon>Apicomplexa</taxon>
        <taxon>Aconoidasida</taxon>
        <taxon>Haemosporida</taxon>
        <taxon>Plasmodiidae</taxon>
        <taxon>Plasmodium</taxon>
        <taxon>Plasmodium (Laverania)</taxon>
    </lineage>
</organism>
<reference evidence="1 2" key="1">
    <citation type="submission" date="2013-02" db="EMBL/GenBank/DDBJ databases">
        <title>The Genome Annotation of Plasmodium falciparum NF135/5.C10.</title>
        <authorList>
            <consortium name="The Broad Institute Genome Sequencing Platform"/>
            <consortium name="The Broad Institute Genome Sequencing Center for Infectious Disease"/>
            <person name="Neafsey D."/>
            <person name="Hoffman S."/>
            <person name="Volkman S."/>
            <person name="Rosenthal P."/>
            <person name="Walker B."/>
            <person name="Young S.K."/>
            <person name="Zeng Q."/>
            <person name="Gargeya S."/>
            <person name="Fitzgerald M."/>
            <person name="Haas B."/>
            <person name="Abouelleil A."/>
            <person name="Allen A.W."/>
            <person name="Alvarado L."/>
            <person name="Arachchi H.M."/>
            <person name="Berlin A.M."/>
            <person name="Chapman S.B."/>
            <person name="Gainer-Dewar J."/>
            <person name="Goldberg J."/>
            <person name="Griggs A."/>
            <person name="Gujja S."/>
            <person name="Hansen M."/>
            <person name="Howarth C."/>
            <person name="Imamovic A."/>
            <person name="Ireland A."/>
            <person name="Larimer J."/>
            <person name="McCowan C."/>
            <person name="Murphy C."/>
            <person name="Pearson M."/>
            <person name="Poon T.W."/>
            <person name="Priest M."/>
            <person name="Roberts A."/>
            <person name="Saif S."/>
            <person name="Shea T."/>
            <person name="Sisk P."/>
            <person name="Sykes S."/>
            <person name="Wortman J."/>
            <person name="Nusbaum C."/>
            <person name="Birren B."/>
        </authorList>
    </citation>
    <scope>NUCLEOTIDE SEQUENCE [LARGE SCALE GENOMIC DNA]</scope>
    <source>
        <strain evidence="1 2">NF135/5.C10</strain>
    </source>
</reference>
<name>W4INA3_PLAFA</name>
<proteinExistence type="predicted"/>
<gene>
    <name evidence="1" type="ORF">PFNF135_01086</name>
</gene>
<dbReference type="EMBL" id="KI926026">
    <property type="protein sequence ID" value="ETW44519.1"/>
    <property type="molecule type" value="Genomic_DNA"/>
</dbReference>
<reference evidence="1 2" key="2">
    <citation type="submission" date="2013-02" db="EMBL/GenBank/DDBJ databases">
        <title>The Genome Sequence of Plasmodium falciparum NF135/5.C10.</title>
        <authorList>
            <consortium name="The Broad Institute Genome Sequencing Platform"/>
            <consortium name="The Broad Institute Genome Sequencing Center for Infectious Disease"/>
            <person name="Neafsey D."/>
            <person name="Cheeseman I."/>
            <person name="Volkman S."/>
            <person name="Adams J."/>
            <person name="Walker B."/>
            <person name="Young S.K."/>
            <person name="Zeng Q."/>
            <person name="Gargeya S."/>
            <person name="Fitzgerald M."/>
            <person name="Haas B."/>
            <person name="Abouelleil A."/>
            <person name="Alvarado L."/>
            <person name="Arachchi H.M."/>
            <person name="Berlin A.M."/>
            <person name="Chapman S.B."/>
            <person name="Dewar J."/>
            <person name="Goldberg J."/>
            <person name="Griggs A."/>
            <person name="Gujja S."/>
            <person name="Hansen M."/>
            <person name="Howarth C."/>
            <person name="Imamovic A."/>
            <person name="Larimer J."/>
            <person name="McCowan C."/>
            <person name="Murphy C."/>
            <person name="Neiman D."/>
            <person name="Pearson M."/>
            <person name="Priest M."/>
            <person name="Roberts A."/>
            <person name="Saif S."/>
            <person name="Shea T."/>
            <person name="Sisk P."/>
            <person name="Sykes S."/>
            <person name="Wortman J."/>
            <person name="Nusbaum C."/>
            <person name="Birren B."/>
        </authorList>
    </citation>
    <scope>NUCLEOTIDE SEQUENCE [LARGE SCALE GENOMIC DNA]</scope>
    <source>
        <strain evidence="1 2">NF135/5.C10</strain>
    </source>
</reference>
<evidence type="ECO:0000313" key="2">
    <source>
        <dbReference type="Proteomes" id="UP000019114"/>
    </source>
</evidence>
<accession>W4INA3</accession>
<dbReference type="AlphaFoldDB" id="W4INA3"/>
<evidence type="ECO:0000313" key="1">
    <source>
        <dbReference type="EMBL" id="ETW44519.1"/>
    </source>
</evidence>
<sequence length="72" mass="8747">MENIKGKLNIYGGKQYCYIKIKSHIKNSDRNIEDNKKTRRNKFLVIVELYQKDYKNVVIILNIIYNIFLFYL</sequence>
<protein>
    <submittedName>
        <fullName evidence="1">Uncharacterized protein</fullName>
    </submittedName>
</protein>
<dbReference type="Proteomes" id="UP000019114">
    <property type="component" value="Unassembled WGS sequence"/>
</dbReference>